<keyword evidence="3" id="KW-1185">Reference proteome</keyword>
<name>A0A8X6YCG6_9ARAC</name>
<sequence length="154" mass="17902">MPTEQEVKSTVVTPSLQQWRCPSTFRVAPGEDPLKWLTEYDRVTNFNKWDDMMCLANVYFFLTVLRDSVLVQIQNNVEKEKYASRTLQSKPKRIIPPHKGKATLPSAGYQQQNSGRTYSENTLPLYRPSFQRLMSSKGILSGRFVRWARLQERA</sequence>
<organism evidence="2 3">
    <name type="scientific">Trichonephila inaurata madagascariensis</name>
    <dbReference type="NCBI Taxonomy" id="2747483"/>
    <lineage>
        <taxon>Eukaryota</taxon>
        <taxon>Metazoa</taxon>
        <taxon>Ecdysozoa</taxon>
        <taxon>Arthropoda</taxon>
        <taxon>Chelicerata</taxon>
        <taxon>Arachnida</taxon>
        <taxon>Araneae</taxon>
        <taxon>Araneomorphae</taxon>
        <taxon>Entelegynae</taxon>
        <taxon>Araneoidea</taxon>
        <taxon>Nephilidae</taxon>
        <taxon>Trichonephila</taxon>
        <taxon>Trichonephila inaurata</taxon>
    </lineage>
</organism>
<dbReference type="Proteomes" id="UP000886998">
    <property type="component" value="Unassembled WGS sequence"/>
</dbReference>
<protein>
    <submittedName>
        <fullName evidence="2">Uncharacterized protein</fullName>
    </submittedName>
</protein>
<evidence type="ECO:0000313" key="3">
    <source>
        <dbReference type="Proteomes" id="UP000886998"/>
    </source>
</evidence>
<dbReference type="EMBL" id="BMAV01018180">
    <property type="protein sequence ID" value="GFY70316.1"/>
    <property type="molecule type" value="Genomic_DNA"/>
</dbReference>
<evidence type="ECO:0000256" key="1">
    <source>
        <dbReference type="SAM" id="MobiDB-lite"/>
    </source>
</evidence>
<proteinExistence type="predicted"/>
<feature type="region of interest" description="Disordered" evidence="1">
    <location>
        <begin position="92"/>
        <end position="114"/>
    </location>
</feature>
<dbReference type="AlphaFoldDB" id="A0A8X6YCG6"/>
<comment type="caution">
    <text evidence="2">The sequence shown here is derived from an EMBL/GenBank/DDBJ whole genome shotgun (WGS) entry which is preliminary data.</text>
</comment>
<accession>A0A8X6YCG6</accession>
<gene>
    <name evidence="2" type="ORF">TNIN_151361</name>
</gene>
<evidence type="ECO:0000313" key="2">
    <source>
        <dbReference type="EMBL" id="GFY70316.1"/>
    </source>
</evidence>
<dbReference type="OrthoDB" id="6423203at2759"/>
<feature type="compositionally biased region" description="Basic residues" evidence="1">
    <location>
        <begin position="92"/>
        <end position="101"/>
    </location>
</feature>
<reference evidence="2" key="1">
    <citation type="submission" date="2020-08" db="EMBL/GenBank/DDBJ databases">
        <title>Multicomponent nature underlies the extraordinary mechanical properties of spider dragline silk.</title>
        <authorList>
            <person name="Kono N."/>
            <person name="Nakamura H."/>
            <person name="Mori M."/>
            <person name="Yoshida Y."/>
            <person name="Ohtoshi R."/>
            <person name="Malay A.D."/>
            <person name="Moran D.A.P."/>
            <person name="Tomita M."/>
            <person name="Numata K."/>
            <person name="Arakawa K."/>
        </authorList>
    </citation>
    <scope>NUCLEOTIDE SEQUENCE</scope>
</reference>